<gene>
    <name evidence="6" type="ORF">KP509_07G089100</name>
</gene>
<dbReference type="PIRSF" id="PIRSF027110">
    <property type="entry name" value="PREG"/>
    <property type="match status" value="1"/>
</dbReference>
<protein>
    <recommendedName>
        <fullName evidence="5">Cyclin</fullName>
    </recommendedName>
</protein>
<dbReference type="SUPFAM" id="SSF47954">
    <property type="entry name" value="Cyclin-like"/>
    <property type="match status" value="1"/>
</dbReference>
<dbReference type="PANTHER" id="PTHR15615">
    <property type="match status" value="1"/>
</dbReference>
<dbReference type="GO" id="GO:0019901">
    <property type="term" value="F:protein kinase binding"/>
    <property type="evidence" value="ECO:0007669"/>
    <property type="project" value="UniProtKB-UniRule"/>
</dbReference>
<comment type="similarity">
    <text evidence="1">Belongs to the cyclin family. Cyclin U/P subfamily.</text>
</comment>
<evidence type="ECO:0000313" key="6">
    <source>
        <dbReference type="EMBL" id="KAH7433848.1"/>
    </source>
</evidence>
<keyword evidence="2" id="KW-0132">Cell division</keyword>
<dbReference type="Pfam" id="PF08613">
    <property type="entry name" value="Cyclin"/>
    <property type="match status" value="1"/>
</dbReference>
<accession>A0A8T2UGT3</accession>
<reference evidence="6" key="1">
    <citation type="submission" date="2021-08" db="EMBL/GenBank/DDBJ databases">
        <title>WGS assembly of Ceratopteris richardii.</title>
        <authorList>
            <person name="Marchant D.B."/>
            <person name="Chen G."/>
            <person name="Jenkins J."/>
            <person name="Shu S."/>
            <person name="Leebens-Mack J."/>
            <person name="Grimwood J."/>
            <person name="Schmutz J."/>
            <person name="Soltis P."/>
            <person name="Soltis D."/>
            <person name="Chen Z.-H."/>
        </authorList>
    </citation>
    <scope>NUCLEOTIDE SEQUENCE</scope>
    <source>
        <strain evidence="6">Whitten #5841</strain>
        <tissue evidence="6">Leaf</tissue>
    </source>
</reference>
<dbReference type="InterPro" id="IPR012389">
    <property type="entry name" value="Cyclin_P/U"/>
</dbReference>
<dbReference type="Proteomes" id="UP000825935">
    <property type="component" value="Chromosome 7"/>
</dbReference>
<organism evidence="6 7">
    <name type="scientific">Ceratopteris richardii</name>
    <name type="common">Triangle waterfern</name>
    <dbReference type="NCBI Taxonomy" id="49495"/>
    <lineage>
        <taxon>Eukaryota</taxon>
        <taxon>Viridiplantae</taxon>
        <taxon>Streptophyta</taxon>
        <taxon>Embryophyta</taxon>
        <taxon>Tracheophyta</taxon>
        <taxon>Polypodiopsida</taxon>
        <taxon>Polypodiidae</taxon>
        <taxon>Polypodiales</taxon>
        <taxon>Pteridineae</taxon>
        <taxon>Pteridaceae</taxon>
        <taxon>Parkerioideae</taxon>
        <taxon>Ceratopteris</taxon>
    </lineage>
</organism>
<keyword evidence="7" id="KW-1185">Reference proteome</keyword>
<dbReference type="Gene3D" id="1.10.472.10">
    <property type="entry name" value="Cyclin-like"/>
    <property type="match status" value="1"/>
</dbReference>
<evidence type="ECO:0000256" key="4">
    <source>
        <dbReference type="ARBA" id="ARBA00023306"/>
    </source>
</evidence>
<dbReference type="InterPro" id="IPR013922">
    <property type="entry name" value="Cyclin_PHO80-like"/>
</dbReference>
<dbReference type="AlphaFoldDB" id="A0A8T2UGT3"/>
<name>A0A8T2UGT3_CERRI</name>
<evidence type="ECO:0000256" key="5">
    <source>
        <dbReference type="PIRNR" id="PIRNR027110"/>
    </source>
</evidence>
<comment type="caution">
    <text evidence="6">The sequence shown here is derived from an EMBL/GenBank/DDBJ whole genome shotgun (WGS) entry which is preliminary data.</text>
</comment>
<keyword evidence="4" id="KW-0131">Cell cycle</keyword>
<dbReference type="GO" id="GO:0051301">
    <property type="term" value="P:cell division"/>
    <property type="evidence" value="ECO:0007669"/>
    <property type="project" value="UniProtKB-UniRule"/>
</dbReference>
<keyword evidence="3 5" id="KW-0195">Cyclin</keyword>
<sequence length="231" mass="25986">MSIIDLLFAVPEDISPCCIRSDLYSAEALAELPVSSQRTKCPAVIRVLASLVERVVLRNERLPSLSAQADLKKFSVFSGSRVPTVTIEQYLERIFRYANCSTSCFVVAYAYIDRLVQLQPALRITFANVHRILIASILVSAKFLDDTHYHNAYYAQIGGISTQEMNKLEWSFLLLLGFRLHLTVSAFGSYCSHLEREVSFGGGYQIERVLQTICTLDEKAQKSQDYSTLVV</sequence>
<dbReference type="OrthoDB" id="337735at2759"/>
<proteinExistence type="inferred from homology"/>
<evidence type="ECO:0000313" key="7">
    <source>
        <dbReference type="Proteomes" id="UP000825935"/>
    </source>
</evidence>
<dbReference type="OMA" id="DMMERLM"/>
<dbReference type="InterPro" id="IPR036915">
    <property type="entry name" value="Cyclin-like_sf"/>
</dbReference>
<dbReference type="EMBL" id="CM035412">
    <property type="protein sequence ID" value="KAH7433848.1"/>
    <property type="molecule type" value="Genomic_DNA"/>
</dbReference>
<evidence type="ECO:0000256" key="3">
    <source>
        <dbReference type="ARBA" id="ARBA00023127"/>
    </source>
</evidence>
<dbReference type="PANTHER" id="PTHR15615:SF15">
    <property type="entry name" value="CYCLIN-U2-1"/>
    <property type="match status" value="1"/>
</dbReference>
<evidence type="ECO:0000256" key="1">
    <source>
        <dbReference type="ARBA" id="ARBA00007215"/>
    </source>
</evidence>
<evidence type="ECO:0000256" key="2">
    <source>
        <dbReference type="ARBA" id="ARBA00022618"/>
    </source>
</evidence>